<dbReference type="EMBL" id="JAFKCS010000007">
    <property type="protein sequence ID" value="MBN7820110.1"/>
    <property type="molecule type" value="Genomic_DNA"/>
</dbReference>
<dbReference type="PROSITE" id="PS50931">
    <property type="entry name" value="HTH_LYSR"/>
    <property type="match status" value="1"/>
</dbReference>
<dbReference type="Pfam" id="PF00126">
    <property type="entry name" value="HTH_1"/>
    <property type="match status" value="1"/>
</dbReference>
<name>A0ABS3CU17_9ALTE</name>
<evidence type="ECO:0000259" key="2">
    <source>
        <dbReference type="PROSITE" id="PS50931"/>
    </source>
</evidence>
<dbReference type="InterPro" id="IPR058163">
    <property type="entry name" value="LysR-type_TF_proteobact-type"/>
</dbReference>
<comment type="caution">
    <text evidence="3">The sequence shown here is derived from an EMBL/GenBank/DDBJ whole genome shotgun (WGS) entry which is preliminary data.</text>
</comment>
<dbReference type="InterPro" id="IPR036390">
    <property type="entry name" value="WH_DNA-bd_sf"/>
</dbReference>
<dbReference type="SUPFAM" id="SSF53850">
    <property type="entry name" value="Periplasmic binding protein-like II"/>
    <property type="match status" value="1"/>
</dbReference>
<accession>A0ABS3CU17</accession>
<reference evidence="3 4" key="1">
    <citation type="submission" date="2021-03" db="EMBL/GenBank/DDBJ databases">
        <title>novel species isolated from a fishpond in China.</title>
        <authorList>
            <person name="Lu H."/>
            <person name="Cai Z."/>
        </authorList>
    </citation>
    <scope>NUCLEOTIDE SEQUENCE [LARGE SCALE GENOMIC DNA]</scope>
    <source>
        <strain evidence="3 4">Y57</strain>
    </source>
</reference>
<dbReference type="Gene3D" id="1.10.10.10">
    <property type="entry name" value="Winged helix-like DNA-binding domain superfamily/Winged helix DNA-binding domain"/>
    <property type="match status" value="1"/>
</dbReference>
<organism evidence="3 4">
    <name type="scientific">Bowmanella yangjiangensis</name>
    <dbReference type="NCBI Taxonomy" id="2811230"/>
    <lineage>
        <taxon>Bacteria</taxon>
        <taxon>Pseudomonadati</taxon>
        <taxon>Pseudomonadota</taxon>
        <taxon>Gammaproteobacteria</taxon>
        <taxon>Alteromonadales</taxon>
        <taxon>Alteromonadaceae</taxon>
        <taxon>Bowmanella</taxon>
    </lineage>
</organism>
<evidence type="ECO:0000313" key="3">
    <source>
        <dbReference type="EMBL" id="MBN7820110.1"/>
    </source>
</evidence>
<sequence>MSDYPSLNSLRVFDAAARLQSFKLAADELHLTPTAVSHQIRNLEAWLGLQLFSRHVRQVRLTAPGEQLAQVTYASLQAIGQVLSELKQQSQGLVISCTSSFAALWLLPRMAELQALLPDTQMEIRSGELLEPLQSVSSLGIRFGPIADQNHRLSHEYFNLYGTAEQLAAFDARLGCRIFIPKWKNASLPAAPWDAYRQQTPMRWNNCGLEYFDQELFAVQQAQAGLGLVFSGQTLVKNATSLRPVPSYSAVPSGLGYYVQHTDNRKLTKLISWLTLSLTSPIYE</sequence>
<dbReference type="InterPro" id="IPR000847">
    <property type="entry name" value="LysR_HTH_N"/>
</dbReference>
<feature type="domain" description="HTH lysR-type" evidence="2">
    <location>
        <begin position="5"/>
        <end position="62"/>
    </location>
</feature>
<comment type="similarity">
    <text evidence="1">Belongs to the LysR transcriptional regulatory family.</text>
</comment>
<dbReference type="Proteomes" id="UP000663992">
    <property type="component" value="Unassembled WGS sequence"/>
</dbReference>
<dbReference type="PRINTS" id="PR00039">
    <property type="entry name" value="HTHLYSR"/>
</dbReference>
<evidence type="ECO:0000313" key="4">
    <source>
        <dbReference type="Proteomes" id="UP000663992"/>
    </source>
</evidence>
<dbReference type="RefSeq" id="WP_206593944.1">
    <property type="nucleotide sequence ID" value="NZ_JAFKCS010000007.1"/>
</dbReference>
<evidence type="ECO:0000256" key="1">
    <source>
        <dbReference type="ARBA" id="ARBA00009437"/>
    </source>
</evidence>
<dbReference type="Gene3D" id="3.40.190.10">
    <property type="entry name" value="Periplasmic binding protein-like II"/>
    <property type="match status" value="2"/>
</dbReference>
<keyword evidence="4" id="KW-1185">Reference proteome</keyword>
<dbReference type="PANTHER" id="PTHR30537:SF26">
    <property type="entry name" value="GLYCINE CLEAVAGE SYSTEM TRANSCRIPTIONAL ACTIVATOR"/>
    <property type="match status" value="1"/>
</dbReference>
<dbReference type="InterPro" id="IPR036388">
    <property type="entry name" value="WH-like_DNA-bd_sf"/>
</dbReference>
<protein>
    <submittedName>
        <fullName evidence="3">LysR family transcriptional regulator</fullName>
    </submittedName>
</protein>
<dbReference type="SUPFAM" id="SSF46785">
    <property type="entry name" value="Winged helix' DNA-binding domain"/>
    <property type="match status" value="1"/>
</dbReference>
<dbReference type="PANTHER" id="PTHR30537">
    <property type="entry name" value="HTH-TYPE TRANSCRIPTIONAL REGULATOR"/>
    <property type="match status" value="1"/>
</dbReference>
<gene>
    <name evidence="3" type="ORF">J0A65_09555</name>
</gene>
<proteinExistence type="inferred from homology"/>